<dbReference type="Gene3D" id="2.40.50.390">
    <property type="entry name" value="Conjugative transposon protein, DUF961"/>
    <property type="match status" value="1"/>
</dbReference>
<dbReference type="Pfam" id="PF06125">
    <property type="entry name" value="DUF961"/>
    <property type="match status" value="1"/>
</dbReference>
<dbReference type="EMBL" id="AEBR01000066">
    <property type="protein sequence ID" value="EFM82392.1"/>
    <property type="molecule type" value="Genomic_DNA"/>
</dbReference>
<dbReference type="HOGENOM" id="CLU_1882525_0_0_9"/>
<proteinExistence type="predicted"/>
<name>A0A125W4J1_ENTFL</name>
<protein>
    <recommendedName>
        <fullName evidence="3">DUF961 domain-containing protein</fullName>
    </recommendedName>
</protein>
<dbReference type="GeneID" id="60893101"/>
<dbReference type="InterPro" id="IPR038620">
    <property type="entry name" value="YdcP-like_sf"/>
</dbReference>
<evidence type="ECO:0000313" key="1">
    <source>
        <dbReference type="EMBL" id="EFM82392.1"/>
    </source>
</evidence>
<reference evidence="1 2" key="1">
    <citation type="submission" date="2010-07" db="EMBL/GenBank/DDBJ databases">
        <authorList>
            <person name="Sid Ahmed O."/>
        </authorList>
    </citation>
    <scope>NUCLEOTIDE SEQUENCE [LARGE SCALE GENOMIC DNA]</scope>
    <source>
        <strain evidence="1 2">TX4248</strain>
    </source>
</reference>
<dbReference type="AlphaFoldDB" id="A0A125W4J1"/>
<sequence>MGLSFENNTIENFDVVGTFGTMNFLEVVAINERDGEGNVTDDVREQRVTVYSSKLNDQVEIAIDPGYDVSDINYDDEIELTGNVTARGWLNAYKGFNDNVQTEQAFKVRAVGIKKVGAVKPAQPTLQKENKNQANEQK</sequence>
<gene>
    <name evidence="1" type="ORF">HMPREF9498_02004</name>
</gene>
<evidence type="ECO:0008006" key="3">
    <source>
        <dbReference type="Google" id="ProtNLM"/>
    </source>
</evidence>
<accession>A0A125W4J1</accession>
<dbReference type="RefSeq" id="WP_002380876.1">
    <property type="nucleotide sequence ID" value="NZ_GL454464.1"/>
</dbReference>
<dbReference type="InterPro" id="IPR010365">
    <property type="entry name" value="DUF961"/>
</dbReference>
<dbReference type="Proteomes" id="UP000004846">
    <property type="component" value="Unassembled WGS sequence"/>
</dbReference>
<organism evidence="1 2">
    <name type="scientific">Enterococcus faecalis TX4248</name>
    <dbReference type="NCBI Taxonomy" id="749495"/>
    <lineage>
        <taxon>Bacteria</taxon>
        <taxon>Bacillati</taxon>
        <taxon>Bacillota</taxon>
        <taxon>Bacilli</taxon>
        <taxon>Lactobacillales</taxon>
        <taxon>Enterococcaceae</taxon>
        <taxon>Enterococcus</taxon>
    </lineage>
</organism>
<comment type="caution">
    <text evidence="1">The sequence shown here is derived from an EMBL/GenBank/DDBJ whole genome shotgun (WGS) entry which is preliminary data.</text>
</comment>
<evidence type="ECO:0000313" key="2">
    <source>
        <dbReference type="Proteomes" id="UP000004846"/>
    </source>
</evidence>